<gene>
    <name evidence="2" type="ORF">GKE01_07670</name>
</gene>
<accession>A0A6G1ZBQ5</accession>
<dbReference type="AlphaFoldDB" id="A0A6G1ZBQ5"/>
<keyword evidence="1" id="KW-0732">Signal</keyword>
<reference evidence="2" key="1">
    <citation type="journal article" date="2019" name="Nat. Med.">
        <title>A library of human gut bacterial isolates paired with longitudinal multiomics data enables mechanistic microbiome research.</title>
        <authorList>
            <person name="Poyet M."/>
            <person name="Groussin M."/>
            <person name="Gibbons S.M."/>
            <person name="Avila-Pacheco J."/>
            <person name="Jiang X."/>
            <person name="Kearney S.M."/>
            <person name="Perrotta A.R."/>
            <person name="Berdy B."/>
            <person name="Zhao S."/>
            <person name="Lieberman T.D."/>
            <person name="Swanson P.K."/>
            <person name="Smith M."/>
            <person name="Roesemann S."/>
            <person name="Alexander J.E."/>
            <person name="Rich S.A."/>
            <person name="Livny J."/>
            <person name="Vlamakis H."/>
            <person name="Clish C."/>
            <person name="Bullock K."/>
            <person name="Deik A."/>
            <person name="Scott J."/>
            <person name="Pierce K.A."/>
            <person name="Xavier R.J."/>
            <person name="Alm E.J."/>
        </authorList>
    </citation>
    <scope>NUCLEOTIDE SEQUENCE</scope>
    <source>
        <strain evidence="2">BIOML-A4</strain>
    </source>
</reference>
<evidence type="ECO:0000313" key="2">
    <source>
        <dbReference type="EMBL" id="MRY11349.1"/>
    </source>
</evidence>
<feature type="chain" id="PRO_5026285532" evidence="1">
    <location>
        <begin position="26"/>
        <end position="507"/>
    </location>
</feature>
<dbReference type="SUPFAM" id="SSF48452">
    <property type="entry name" value="TPR-like"/>
    <property type="match status" value="1"/>
</dbReference>
<feature type="signal peptide" evidence="1">
    <location>
        <begin position="1"/>
        <end position="25"/>
    </location>
</feature>
<name>A0A6G1ZBQ5_9BACT</name>
<dbReference type="Gene3D" id="1.25.40.390">
    <property type="match status" value="1"/>
</dbReference>
<dbReference type="InterPro" id="IPR011990">
    <property type="entry name" value="TPR-like_helical_dom_sf"/>
</dbReference>
<dbReference type="Pfam" id="PF12771">
    <property type="entry name" value="SusD-like_2"/>
    <property type="match status" value="1"/>
</dbReference>
<dbReference type="InterPro" id="IPR041662">
    <property type="entry name" value="SusD-like_2"/>
</dbReference>
<dbReference type="EMBL" id="WKLP01000009">
    <property type="protein sequence ID" value="MRY11349.1"/>
    <property type="molecule type" value="Genomic_DNA"/>
</dbReference>
<protein>
    <submittedName>
        <fullName evidence="2">SusD/RagB family nutrient-binding outer membrane lipoprotein</fullName>
    </submittedName>
</protein>
<keyword evidence="2" id="KW-0449">Lipoprotein</keyword>
<comment type="caution">
    <text evidence="2">The sequence shown here is derived from an EMBL/GenBank/DDBJ whole genome shotgun (WGS) entry which is preliminary data.</text>
</comment>
<evidence type="ECO:0000256" key="1">
    <source>
        <dbReference type="SAM" id="SignalP"/>
    </source>
</evidence>
<dbReference type="RefSeq" id="WP_010801946.1">
    <property type="nucleotide sequence ID" value="NZ_CAJSYT010000014.1"/>
</dbReference>
<proteinExistence type="predicted"/>
<organism evidence="2">
    <name type="scientific">Parabacteroides goldsteinii</name>
    <dbReference type="NCBI Taxonomy" id="328812"/>
    <lineage>
        <taxon>Bacteria</taxon>
        <taxon>Pseudomonadati</taxon>
        <taxon>Bacteroidota</taxon>
        <taxon>Bacteroidia</taxon>
        <taxon>Bacteroidales</taxon>
        <taxon>Tannerellaceae</taxon>
        <taxon>Parabacteroides</taxon>
    </lineage>
</organism>
<sequence length="507" mass="57772">MNKYIKLAVCLITVAFCFTSCGNFDEINTDPDVPTRVTAAMLASGGIKSMLGSPGAKDFVQNNLACKHIAWGENSQGYLYNSFGRSGLSGYSTIINMEKMVELAPEQDQSAYSGLAQFIKAYKLFWVSMDLGDIPYSDALKGEEGNMKPKYDTQKEVMLHVLDDLDKSYAFFCEAKDFDGDPFVGGSVERWKKIVSVFQLQVLMSLSKKVDDPDLRVKERFEKIVSSSTLMTSNADNFQLVYSDKDGQIYPLYYTTMYWDYPMVSSFLIDMLRDTKDYRLFYYARPAESKLKAGVAADSWDVFVGTDVTLDFASHKDLYVAKNFSGLNWRYTHTREGEPVVRLGYSQQNFILAEAVVRGWITGDASTYYKQGIKASMDFTVAHTPDEDTYHQGRKMTPEVINDFLAQSSIQLTGDKEGDIEKIITQRYISSFMQYPWDAYFEYRRTGYPKLPINPATSLNTNAKDKIPVRWMYSTDEYSYNKENVEEAVARQYGGNDEVNQLMWILK</sequence>